<evidence type="ECO:0000313" key="8">
    <source>
        <dbReference type="EMBL" id="ADH87164.1"/>
    </source>
</evidence>
<dbReference type="Proteomes" id="UP000001508">
    <property type="component" value="Chromosome"/>
</dbReference>
<name>D6Z0D1_DESAT</name>
<reference evidence="9" key="1">
    <citation type="submission" date="2010-02" db="EMBL/GenBank/DDBJ databases">
        <title>Complete sequence of Desulfurivibrio alkaliphilus AHT2.</title>
        <authorList>
            <consortium name="US DOE Joint Genome Institute"/>
            <person name="Pitluck S."/>
            <person name="Chertkov O."/>
            <person name="Detter J.C."/>
            <person name="Han C."/>
            <person name="Tapia R."/>
            <person name="Larimer F."/>
            <person name="Land M."/>
            <person name="Hauser L."/>
            <person name="Kyrpides N."/>
            <person name="Mikhailova N."/>
            <person name="Sorokin D.Y."/>
            <person name="Muyzer G."/>
            <person name="Woyke T."/>
        </authorList>
    </citation>
    <scope>NUCLEOTIDE SEQUENCE [LARGE SCALE GENOMIC DNA]</scope>
    <source>
        <strain evidence="9">DSM 19089 / UNIQEM U267 / AHT2</strain>
    </source>
</reference>
<dbReference type="AlphaFoldDB" id="D6Z0D1"/>
<dbReference type="InterPro" id="IPR005790">
    <property type="entry name" value="DNA_polIII_delta"/>
</dbReference>
<comment type="catalytic activity">
    <reaction evidence="7">
        <text>DNA(n) + a 2'-deoxyribonucleoside 5'-triphosphate = DNA(n+1) + diphosphate</text>
        <dbReference type="Rhea" id="RHEA:22508"/>
        <dbReference type="Rhea" id="RHEA-COMP:17339"/>
        <dbReference type="Rhea" id="RHEA-COMP:17340"/>
        <dbReference type="ChEBI" id="CHEBI:33019"/>
        <dbReference type="ChEBI" id="CHEBI:61560"/>
        <dbReference type="ChEBI" id="CHEBI:173112"/>
        <dbReference type="EC" id="2.7.7.7"/>
    </reaction>
</comment>
<evidence type="ECO:0000313" key="9">
    <source>
        <dbReference type="Proteomes" id="UP000001508"/>
    </source>
</evidence>
<protein>
    <recommendedName>
        <fullName evidence="1">DNA-directed DNA polymerase</fullName>
        <ecNumber evidence="1">2.7.7.7</ecNumber>
    </recommendedName>
</protein>
<evidence type="ECO:0000256" key="5">
    <source>
        <dbReference type="ARBA" id="ARBA00022932"/>
    </source>
</evidence>
<comment type="similarity">
    <text evidence="6">Belongs to the DNA polymerase HolA subunit family.</text>
</comment>
<evidence type="ECO:0000256" key="4">
    <source>
        <dbReference type="ARBA" id="ARBA00022705"/>
    </source>
</evidence>
<organism evidence="8 9">
    <name type="scientific">Desulfurivibrio alkaliphilus (strain DSM 19089 / UNIQEM U267 / AHT2)</name>
    <dbReference type="NCBI Taxonomy" id="589865"/>
    <lineage>
        <taxon>Bacteria</taxon>
        <taxon>Pseudomonadati</taxon>
        <taxon>Thermodesulfobacteriota</taxon>
        <taxon>Desulfobulbia</taxon>
        <taxon>Desulfobulbales</taxon>
        <taxon>Desulfobulbaceae</taxon>
        <taxon>Desulfurivibrio</taxon>
    </lineage>
</organism>
<dbReference type="GO" id="GO:0003677">
    <property type="term" value="F:DNA binding"/>
    <property type="evidence" value="ECO:0007669"/>
    <property type="project" value="InterPro"/>
</dbReference>
<evidence type="ECO:0000256" key="1">
    <source>
        <dbReference type="ARBA" id="ARBA00012417"/>
    </source>
</evidence>
<dbReference type="Gene3D" id="1.20.272.10">
    <property type="match status" value="1"/>
</dbReference>
<keyword evidence="5" id="KW-0239">DNA-directed DNA polymerase</keyword>
<dbReference type="Gene3D" id="1.10.8.60">
    <property type="match status" value="1"/>
</dbReference>
<dbReference type="Gene3D" id="3.40.50.300">
    <property type="entry name" value="P-loop containing nucleotide triphosphate hydrolases"/>
    <property type="match status" value="1"/>
</dbReference>
<evidence type="ECO:0000256" key="3">
    <source>
        <dbReference type="ARBA" id="ARBA00022695"/>
    </source>
</evidence>
<evidence type="ECO:0000256" key="7">
    <source>
        <dbReference type="ARBA" id="ARBA00049244"/>
    </source>
</evidence>
<gene>
    <name evidence="8" type="ordered locus">DaAHT2_2500</name>
</gene>
<dbReference type="PANTHER" id="PTHR34388">
    <property type="entry name" value="DNA POLYMERASE III SUBUNIT DELTA"/>
    <property type="match status" value="1"/>
</dbReference>
<keyword evidence="2" id="KW-0808">Transferase</keyword>
<evidence type="ECO:0000256" key="2">
    <source>
        <dbReference type="ARBA" id="ARBA00022679"/>
    </source>
</evidence>
<dbReference type="InterPro" id="IPR008921">
    <property type="entry name" value="DNA_pol3_clamp-load_cplx_C"/>
</dbReference>
<dbReference type="KEGG" id="dak:DaAHT2_2500"/>
<dbReference type="InParanoid" id="D6Z0D1"/>
<dbReference type="EMBL" id="CP001940">
    <property type="protein sequence ID" value="ADH87164.1"/>
    <property type="molecule type" value="Genomic_DNA"/>
</dbReference>
<sequence>MPTFKRQDLPKLLAQIAADEIAPAYLLVGERFLCREAAAAIEAALLPDERQRQNQLTIIDGDKEEPGKTLARLRTYSLFTGRQVTKVVDSRLLYSKTVAKTLWEKAQEARGSENRRETERHLKAMLGLAGLAPVAWHRDHLAEISASQWQKLFGFAKPADTAWAGEFLSTDDDRPPAAAKGDAGEELMSALEAGLPPGKVLLLLAETADKRKKLYKYLEKKAVIVDLGIDSGSSAPARKEQAALLKNLIHETLAGFNKKIRPDALELLLERVGFHPVAVVMEAEKLALYLDEQETIGRREVAELVGRTREEAIFELSEAFTGGRLEKSISILERLQQGGMHPLAILGGLRNHVRKLLLARAVQDQAGRPCDSSLAYPAFQKNYLPQVKKAWEEQADQTTPAEAFTWPGSFPTHPYALYQLFLQAGRLSSRQLQELLRALLVAEHRLKGSGLPEDAVLSALLFAARQPATGAEPRPDQT</sequence>
<keyword evidence="3" id="KW-0548">Nucleotidyltransferase</keyword>
<dbReference type="OrthoDB" id="5430039at2"/>
<keyword evidence="9" id="KW-1185">Reference proteome</keyword>
<dbReference type="SUPFAM" id="SSF48019">
    <property type="entry name" value="post-AAA+ oligomerization domain-like"/>
    <property type="match status" value="1"/>
</dbReference>
<dbReference type="NCBIfam" id="TIGR01128">
    <property type="entry name" value="holA"/>
    <property type="match status" value="1"/>
</dbReference>
<dbReference type="GO" id="GO:0009360">
    <property type="term" value="C:DNA polymerase III complex"/>
    <property type="evidence" value="ECO:0007669"/>
    <property type="project" value="TreeGrafter"/>
</dbReference>
<evidence type="ECO:0000256" key="6">
    <source>
        <dbReference type="ARBA" id="ARBA00034754"/>
    </source>
</evidence>
<dbReference type="PANTHER" id="PTHR34388:SF1">
    <property type="entry name" value="DNA POLYMERASE III SUBUNIT DELTA"/>
    <property type="match status" value="1"/>
</dbReference>
<accession>D6Z0D1</accession>
<dbReference type="GO" id="GO:0003887">
    <property type="term" value="F:DNA-directed DNA polymerase activity"/>
    <property type="evidence" value="ECO:0007669"/>
    <property type="project" value="UniProtKB-KW"/>
</dbReference>
<dbReference type="InterPro" id="IPR027417">
    <property type="entry name" value="P-loop_NTPase"/>
</dbReference>
<dbReference type="RefSeq" id="WP_013164674.1">
    <property type="nucleotide sequence ID" value="NC_014216.1"/>
</dbReference>
<dbReference type="SUPFAM" id="SSF52540">
    <property type="entry name" value="P-loop containing nucleoside triphosphate hydrolases"/>
    <property type="match status" value="1"/>
</dbReference>
<dbReference type="GO" id="GO:0006261">
    <property type="term" value="P:DNA-templated DNA replication"/>
    <property type="evidence" value="ECO:0007669"/>
    <property type="project" value="TreeGrafter"/>
</dbReference>
<keyword evidence="4" id="KW-0235">DNA replication</keyword>
<dbReference type="EC" id="2.7.7.7" evidence="1"/>
<dbReference type="eggNOG" id="COG1466">
    <property type="taxonomic scope" value="Bacteria"/>
</dbReference>
<proteinExistence type="inferred from homology"/>
<dbReference type="HOGENOM" id="CLU_044694_6_0_7"/>
<dbReference type="STRING" id="589865.DaAHT2_2500"/>